<name>A0A0F9UVJ1_9ZZZZ</name>
<dbReference type="AlphaFoldDB" id="A0A0F9UVJ1"/>
<reference evidence="1" key="1">
    <citation type="journal article" date="2015" name="Nature">
        <title>Complex archaea that bridge the gap between prokaryotes and eukaryotes.</title>
        <authorList>
            <person name="Spang A."/>
            <person name="Saw J.H."/>
            <person name="Jorgensen S.L."/>
            <person name="Zaremba-Niedzwiedzka K."/>
            <person name="Martijn J."/>
            <person name="Lind A.E."/>
            <person name="van Eijk R."/>
            <person name="Schleper C."/>
            <person name="Guy L."/>
            <person name="Ettema T.J."/>
        </authorList>
    </citation>
    <scope>NUCLEOTIDE SEQUENCE</scope>
</reference>
<evidence type="ECO:0000313" key="1">
    <source>
        <dbReference type="EMBL" id="KKN65176.1"/>
    </source>
</evidence>
<comment type="caution">
    <text evidence="1">The sequence shown here is derived from an EMBL/GenBank/DDBJ whole genome shotgun (WGS) entry which is preliminary data.</text>
</comment>
<proteinExistence type="predicted"/>
<protein>
    <submittedName>
        <fullName evidence="1">Uncharacterized protein</fullName>
    </submittedName>
</protein>
<sequence>MDSWYSLEITDGDSAKATIQRVMDAFMPKYVGSGRPVDMAIFSSYDKKSNTWTLYFSPKALSLALRFGAGRFDGHFVDQDLSLLVGDARSMDILFPDVKSKTH</sequence>
<organism evidence="1">
    <name type="scientific">marine sediment metagenome</name>
    <dbReference type="NCBI Taxonomy" id="412755"/>
    <lineage>
        <taxon>unclassified sequences</taxon>
        <taxon>metagenomes</taxon>
        <taxon>ecological metagenomes</taxon>
    </lineage>
</organism>
<accession>A0A0F9UVJ1</accession>
<dbReference type="EMBL" id="LAZR01000532">
    <property type="protein sequence ID" value="KKN65176.1"/>
    <property type="molecule type" value="Genomic_DNA"/>
</dbReference>
<gene>
    <name evidence="1" type="ORF">LCGC14_0484260</name>
</gene>